<evidence type="ECO:0000256" key="4">
    <source>
        <dbReference type="ARBA" id="ARBA00022832"/>
    </source>
</evidence>
<dbReference type="PANTHER" id="PTHR31727:SF6">
    <property type="entry name" value="OLEOYL-ACYL CARRIER PROTEIN THIOESTERASE 1, CHLOROPLASTIC"/>
    <property type="match status" value="1"/>
</dbReference>
<dbReference type="InterPro" id="IPR002864">
    <property type="entry name" value="Acyl-ACP_thioesterase_NHD"/>
</dbReference>
<gene>
    <name evidence="10" type="ORF">bsdtw1_04445</name>
</gene>
<keyword evidence="6" id="KW-0443">Lipid metabolism</keyword>
<evidence type="ECO:0000256" key="6">
    <source>
        <dbReference type="ARBA" id="ARBA00023098"/>
    </source>
</evidence>
<dbReference type="InterPro" id="IPR049427">
    <property type="entry name" value="Acyl-ACP_TE_C"/>
</dbReference>
<keyword evidence="11" id="KW-1185">Reference proteome</keyword>
<protein>
    <recommendedName>
        <fullName evidence="12">Acyl-ACP thioesterase</fullName>
    </recommendedName>
</protein>
<evidence type="ECO:0000256" key="1">
    <source>
        <dbReference type="ARBA" id="ARBA00006500"/>
    </source>
</evidence>
<dbReference type="PANTHER" id="PTHR31727">
    <property type="entry name" value="OLEOYL-ACYL CARRIER PROTEIN THIOESTERASE 1, CHLOROPLASTIC"/>
    <property type="match status" value="1"/>
</dbReference>
<organism evidence="10 11">
    <name type="scientific">Clostridium fungisolvens</name>
    <dbReference type="NCBI Taxonomy" id="1604897"/>
    <lineage>
        <taxon>Bacteria</taxon>
        <taxon>Bacillati</taxon>
        <taxon>Bacillota</taxon>
        <taxon>Clostridia</taxon>
        <taxon>Eubacteriales</taxon>
        <taxon>Clostridiaceae</taxon>
        <taxon>Clostridium</taxon>
    </lineage>
</organism>
<evidence type="ECO:0000256" key="7">
    <source>
        <dbReference type="ARBA" id="ARBA00023160"/>
    </source>
</evidence>
<dbReference type="Pfam" id="PF20791">
    <property type="entry name" value="Acyl-ACP_TE_C"/>
    <property type="match status" value="1"/>
</dbReference>
<name>A0A6V8SSK8_9CLOT</name>
<evidence type="ECO:0008006" key="12">
    <source>
        <dbReference type="Google" id="ProtNLM"/>
    </source>
</evidence>
<dbReference type="Pfam" id="PF01643">
    <property type="entry name" value="Acyl-ACP_TE"/>
    <property type="match status" value="1"/>
</dbReference>
<proteinExistence type="inferred from homology"/>
<dbReference type="Proteomes" id="UP000580568">
    <property type="component" value="Unassembled WGS sequence"/>
</dbReference>
<dbReference type="Gene3D" id="3.10.129.10">
    <property type="entry name" value="Hotdog Thioesterase"/>
    <property type="match status" value="1"/>
</dbReference>
<accession>A0A6V8SSK8</accession>
<keyword evidence="3" id="KW-0378">Hydrolase</keyword>
<dbReference type="RefSeq" id="WP_183279548.1">
    <property type="nucleotide sequence ID" value="NZ_BLZR01000001.1"/>
</dbReference>
<evidence type="ECO:0000259" key="9">
    <source>
        <dbReference type="Pfam" id="PF20791"/>
    </source>
</evidence>
<evidence type="ECO:0000256" key="5">
    <source>
        <dbReference type="ARBA" id="ARBA00022946"/>
    </source>
</evidence>
<dbReference type="SUPFAM" id="SSF54637">
    <property type="entry name" value="Thioesterase/thiol ester dehydrase-isomerase"/>
    <property type="match status" value="2"/>
</dbReference>
<evidence type="ECO:0000259" key="8">
    <source>
        <dbReference type="Pfam" id="PF01643"/>
    </source>
</evidence>
<dbReference type="EMBL" id="BLZR01000001">
    <property type="protein sequence ID" value="GFP78238.1"/>
    <property type="molecule type" value="Genomic_DNA"/>
</dbReference>
<evidence type="ECO:0000256" key="3">
    <source>
        <dbReference type="ARBA" id="ARBA00022801"/>
    </source>
</evidence>
<keyword evidence="7" id="KW-0275">Fatty acid biosynthesis</keyword>
<sequence>MLKKFEKEYEINYHDVAWNLKASISTIVNFLCDIGFRQSESLGAGIKAMMKDKQSWVFYKYDIEVYRYPDIEEKIKVITEPIGFRKFYAYRKYIVLDVDGNVIIEGKSIFFFVDLEKRRAIRIPDQQYKVYGVEGDLNYSINIDDVKPIKEYDFIKTFRVRYGDIDSNLHVNNVKYIEWAVESLPIGIVKENSIKRIVVNFLKETTFGHEITSSCSINNLEDSVESVHKIEDEEGKILATVRCVWE</sequence>
<feature type="domain" description="Acyl-ACP thioesterase N-terminal hotdog" evidence="8">
    <location>
        <begin position="3"/>
        <end position="131"/>
    </location>
</feature>
<dbReference type="CDD" id="cd00586">
    <property type="entry name" value="4HBT"/>
    <property type="match status" value="2"/>
</dbReference>
<reference evidence="10 11" key="1">
    <citation type="submission" date="2020-07" db="EMBL/GenBank/DDBJ databases">
        <title>A new beta-1,3-glucan-decomposing anaerobic bacterium isolated from anoxic soil subjected to biological soil disinfestation.</title>
        <authorList>
            <person name="Ueki A."/>
            <person name="Tonouchi A."/>
        </authorList>
    </citation>
    <scope>NUCLEOTIDE SEQUENCE [LARGE SCALE GENOMIC DNA]</scope>
    <source>
        <strain evidence="10 11">TW1</strain>
    </source>
</reference>
<dbReference type="GO" id="GO:0016297">
    <property type="term" value="F:fatty acyl-[ACP] hydrolase activity"/>
    <property type="evidence" value="ECO:0007669"/>
    <property type="project" value="InterPro"/>
</dbReference>
<keyword evidence="2" id="KW-0444">Lipid biosynthesis</keyword>
<feature type="domain" description="Acyl-ACP thioesterase-like C-terminal" evidence="9">
    <location>
        <begin position="152"/>
        <end position="246"/>
    </location>
</feature>
<comment type="caution">
    <text evidence="10">The sequence shown here is derived from an EMBL/GenBank/DDBJ whole genome shotgun (WGS) entry which is preliminary data.</text>
</comment>
<keyword evidence="5" id="KW-0809">Transit peptide</keyword>
<dbReference type="InterPro" id="IPR029069">
    <property type="entry name" value="HotDog_dom_sf"/>
</dbReference>
<evidence type="ECO:0000313" key="10">
    <source>
        <dbReference type="EMBL" id="GFP78238.1"/>
    </source>
</evidence>
<evidence type="ECO:0000313" key="11">
    <source>
        <dbReference type="Proteomes" id="UP000580568"/>
    </source>
</evidence>
<evidence type="ECO:0000256" key="2">
    <source>
        <dbReference type="ARBA" id="ARBA00022516"/>
    </source>
</evidence>
<comment type="similarity">
    <text evidence="1">Belongs to the acyl-ACP thioesterase family.</text>
</comment>
<dbReference type="InterPro" id="IPR045023">
    <property type="entry name" value="FATA/B"/>
</dbReference>
<keyword evidence="4" id="KW-0276">Fatty acid metabolism</keyword>
<dbReference type="AlphaFoldDB" id="A0A6V8SSK8"/>
<dbReference type="GO" id="GO:0000036">
    <property type="term" value="F:acyl carrier activity"/>
    <property type="evidence" value="ECO:0007669"/>
    <property type="project" value="TreeGrafter"/>
</dbReference>